<dbReference type="PANTHER" id="PTHR33154:SF18">
    <property type="entry name" value="ARSENICAL RESISTANCE OPERON REPRESSOR"/>
    <property type="match status" value="1"/>
</dbReference>
<accession>A0A1I7L825</accession>
<evidence type="ECO:0000313" key="5">
    <source>
        <dbReference type="EMBL" id="SFV05887.1"/>
    </source>
</evidence>
<keyword evidence="3" id="KW-0804">Transcription</keyword>
<dbReference type="Proteomes" id="UP000183508">
    <property type="component" value="Unassembled WGS sequence"/>
</dbReference>
<dbReference type="EMBL" id="FPBV01000028">
    <property type="protein sequence ID" value="SFV05887.1"/>
    <property type="molecule type" value="Genomic_DNA"/>
</dbReference>
<dbReference type="Gene3D" id="1.10.10.10">
    <property type="entry name" value="Winged helix-like DNA-binding domain superfamily/Winged helix DNA-binding domain"/>
    <property type="match status" value="1"/>
</dbReference>
<protein>
    <submittedName>
        <fullName evidence="5">ArsR family transcriptional regulator</fullName>
    </submittedName>
</protein>
<feature type="domain" description="HTH arsR-type" evidence="4">
    <location>
        <begin position="1"/>
        <end position="93"/>
    </location>
</feature>
<dbReference type="GO" id="GO:0003677">
    <property type="term" value="F:DNA binding"/>
    <property type="evidence" value="ECO:0007669"/>
    <property type="project" value="UniProtKB-KW"/>
</dbReference>
<dbReference type="InterPro" id="IPR036388">
    <property type="entry name" value="WH-like_DNA-bd_sf"/>
</dbReference>
<organism evidence="5 6">
    <name type="scientific">Alicyclobacillus macrosporangiidus</name>
    <dbReference type="NCBI Taxonomy" id="392015"/>
    <lineage>
        <taxon>Bacteria</taxon>
        <taxon>Bacillati</taxon>
        <taxon>Bacillota</taxon>
        <taxon>Bacilli</taxon>
        <taxon>Bacillales</taxon>
        <taxon>Alicyclobacillaceae</taxon>
        <taxon>Alicyclobacillus</taxon>
    </lineage>
</organism>
<dbReference type="InterPro" id="IPR036390">
    <property type="entry name" value="WH_DNA-bd_sf"/>
</dbReference>
<evidence type="ECO:0000259" key="4">
    <source>
        <dbReference type="PROSITE" id="PS50987"/>
    </source>
</evidence>
<keyword evidence="2" id="KW-0238">DNA-binding</keyword>
<dbReference type="InterPro" id="IPR001845">
    <property type="entry name" value="HTH_ArsR_DNA-bd_dom"/>
</dbReference>
<evidence type="ECO:0000256" key="1">
    <source>
        <dbReference type="ARBA" id="ARBA00023015"/>
    </source>
</evidence>
<gene>
    <name evidence="5" type="ORF">SAMN05421543_12819</name>
</gene>
<dbReference type="PROSITE" id="PS50987">
    <property type="entry name" value="HTH_ARSR_2"/>
    <property type="match status" value="1"/>
</dbReference>
<reference evidence="6" key="1">
    <citation type="submission" date="2016-10" db="EMBL/GenBank/DDBJ databases">
        <authorList>
            <person name="Varghese N."/>
        </authorList>
    </citation>
    <scope>NUCLEOTIDE SEQUENCE [LARGE SCALE GENOMIC DNA]</scope>
    <source>
        <strain evidence="6">DSM 17980</strain>
    </source>
</reference>
<evidence type="ECO:0000256" key="2">
    <source>
        <dbReference type="ARBA" id="ARBA00023125"/>
    </source>
</evidence>
<dbReference type="Pfam" id="PF01022">
    <property type="entry name" value="HTH_5"/>
    <property type="match status" value="1"/>
</dbReference>
<dbReference type="STRING" id="392015.SAMN05421543_12819"/>
<dbReference type="GO" id="GO:0003700">
    <property type="term" value="F:DNA-binding transcription factor activity"/>
    <property type="evidence" value="ECO:0007669"/>
    <property type="project" value="InterPro"/>
</dbReference>
<proteinExistence type="predicted"/>
<sequence length="118" mass="13408">MTLSFEQWAEIYKALADKTRLHILALLRHDEMCVCELVEVLKMSQPAVSQHLRRLKQAGLVRERKTAQWVYYGLDGSVVPFFDRCLAQLPDVSEEIARLEAQGLRVFCESSPGEGAES</sequence>
<dbReference type="AlphaFoldDB" id="A0A1I7L825"/>
<evidence type="ECO:0000313" key="6">
    <source>
        <dbReference type="Proteomes" id="UP000183508"/>
    </source>
</evidence>
<dbReference type="SUPFAM" id="SSF46785">
    <property type="entry name" value="Winged helix' DNA-binding domain"/>
    <property type="match status" value="1"/>
</dbReference>
<name>A0A1I7L825_9BACL</name>
<evidence type="ECO:0000256" key="3">
    <source>
        <dbReference type="ARBA" id="ARBA00023163"/>
    </source>
</evidence>
<dbReference type="NCBIfam" id="NF033788">
    <property type="entry name" value="HTH_metalloreg"/>
    <property type="match status" value="1"/>
</dbReference>
<dbReference type="PANTHER" id="PTHR33154">
    <property type="entry name" value="TRANSCRIPTIONAL REGULATOR, ARSR FAMILY"/>
    <property type="match status" value="1"/>
</dbReference>
<keyword evidence="6" id="KW-1185">Reference proteome</keyword>
<dbReference type="PRINTS" id="PR00778">
    <property type="entry name" value="HTHARSR"/>
</dbReference>
<dbReference type="InterPro" id="IPR011991">
    <property type="entry name" value="ArsR-like_HTH"/>
</dbReference>
<dbReference type="CDD" id="cd00090">
    <property type="entry name" value="HTH_ARSR"/>
    <property type="match status" value="1"/>
</dbReference>
<dbReference type="InterPro" id="IPR051081">
    <property type="entry name" value="HTH_MetalResp_TranReg"/>
</dbReference>
<dbReference type="SMART" id="SM00418">
    <property type="entry name" value="HTH_ARSR"/>
    <property type="match status" value="1"/>
</dbReference>
<keyword evidence="1" id="KW-0805">Transcription regulation</keyword>